<dbReference type="GO" id="GO:0042393">
    <property type="term" value="F:histone binding"/>
    <property type="evidence" value="ECO:0007669"/>
    <property type="project" value="TreeGrafter"/>
</dbReference>
<feature type="compositionally biased region" description="Basic and acidic residues" evidence="2">
    <location>
        <begin position="1421"/>
        <end position="1433"/>
    </location>
</feature>
<dbReference type="RefSeq" id="XP_067924690.1">
    <property type="nucleotide sequence ID" value="XM_068063333.1"/>
</dbReference>
<dbReference type="GO" id="GO:0140673">
    <property type="term" value="P:transcription elongation-coupled chromatin remodeling"/>
    <property type="evidence" value="ECO:0007669"/>
    <property type="project" value="InterPro"/>
</dbReference>
<feature type="compositionally biased region" description="Low complexity" evidence="2">
    <location>
        <begin position="1302"/>
        <end position="1313"/>
    </location>
</feature>
<accession>A0A2C6L6K6</accession>
<feature type="compositionally biased region" description="Basic and acidic residues" evidence="2">
    <location>
        <begin position="865"/>
        <end position="875"/>
    </location>
</feature>
<feature type="compositionally biased region" description="Acidic residues" evidence="2">
    <location>
        <begin position="147"/>
        <end position="184"/>
    </location>
</feature>
<evidence type="ECO:0000259" key="3">
    <source>
        <dbReference type="Pfam" id="PF14632"/>
    </source>
</evidence>
<feature type="region of interest" description="Disordered" evidence="2">
    <location>
        <begin position="977"/>
        <end position="1061"/>
    </location>
</feature>
<feature type="compositionally biased region" description="Acidic residues" evidence="2">
    <location>
        <begin position="409"/>
        <end position="418"/>
    </location>
</feature>
<name>A0A2C6L6K6_9APIC</name>
<feature type="compositionally biased region" description="Low complexity" evidence="2">
    <location>
        <begin position="2337"/>
        <end position="2350"/>
    </location>
</feature>
<gene>
    <name evidence="6" type="ORF">CSUI_003135</name>
</gene>
<dbReference type="InterPro" id="IPR042066">
    <property type="entry name" value="Spt6_death-like"/>
</dbReference>
<dbReference type="InterPro" id="IPR023323">
    <property type="entry name" value="Tex-like_dom_sf"/>
</dbReference>
<feature type="region of interest" description="Disordered" evidence="2">
    <location>
        <begin position="1747"/>
        <end position="1773"/>
    </location>
</feature>
<feature type="region of interest" description="Disordered" evidence="2">
    <location>
        <begin position="2701"/>
        <end position="2734"/>
    </location>
</feature>
<feature type="region of interest" description="Disordered" evidence="2">
    <location>
        <begin position="1091"/>
        <end position="1728"/>
    </location>
</feature>
<feature type="compositionally biased region" description="Basic and acidic residues" evidence="2">
    <location>
        <begin position="33"/>
        <end position="49"/>
    </location>
</feature>
<feature type="compositionally biased region" description="Gly residues" evidence="2">
    <location>
        <begin position="1667"/>
        <end position="1680"/>
    </location>
</feature>
<evidence type="ECO:0000259" key="5">
    <source>
        <dbReference type="Pfam" id="PF14635"/>
    </source>
</evidence>
<evidence type="ECO:0000256" key="1">
    <source>
        <dbReference type="SAM" id="Coils"/>
    </source>
</evidence>
<dbReference type="Gene3D" id="3.30.420.140">
    <property type="entry name" value="YqgF/RNase H-like domain"/>
    <property type="match status" value="1"/>
</dbReference>
<feature type="domain" description="Spt6 acidic N-terminal" evidence="3">
    <location>
        <begin position="124"/>
        <end position="196"/>
    </location>
</feature>
<feature type="region of interest" description="Disordered" evidence="2">
    <location>
        <begin position="1"/>
        <end position="241"/>
    </location>
</feature>
<keyword evidence="7" id="KW-1185">Reference proteome</keyword>
<feature type="compositionally biased region" description="Basic and acidic residues" evidence="2">
    <location>
        <begin position="730"/>
        <end position="741"/>
    </location>
</feature>
<dbReference type="GO" id="GO:0034728">
    <property type="term" value="P:nucleosome organization"/>
    <property type="evidence" value="ECO:0007669"/>
    <property type="project" value="TreeGrafter"/>
</dbReference>
<keyword evidence="6" id="KW-0648">Protein biosynthesis</keyword>
<dbReference type="Gene3D" id="1.10.3500.10">
    <property type="entry name" value="Tex N-terminal region-like"/>
    <property type="match status" value="1"/>
</dbReference>
<feature type="region of interest" description="Disordered" evidence="2">
    <location>
        <begin position="2791"/>
        <end position="2824"/>
    </location>
</feature>
<feature type="compositionally biased region" description="Basic and acidic residues" evidence="2">
    <location>
        <begin position="1235"/>
        <end position="1245"/>
    </location>
</feature>
<sequence>MENSETSSPGAGGGEAEEEEGRVASLGRRLKKRREEGSDEEGIRSVSKGEKKRKKKSKNKKKHDHHRRRHHEGGGEKKRKHKKKSGTSDSSRKKKKRRFLKVSAKETEEGDEEEEEFTDSGSDDESDASSSEEEAGIAEEMKGFIVSEEEDESGGEEEAGSDDSSEKDNEDEGPQQLDEEDLALIEENTGLTVRKQPLKIGEDYSDGETGGLGRGDEDLGSGPGDDLSGRRAPGDALSAERRQKYRRLKKAEAGKISGIPGVRLGDEGVGLGEGTGEYGVGRSVRERDGGPLFEDEDTRLAPTSSALQPRVHHAHQLQKAGRKTKKGRGATGGRDSSEEEDEEGWLEEDGGGRDSQQQRMNEAWGLVYDCFGDVDAVIRILCNQRPGKRTADEGGAAGTGKPGGGSGEGGDEDDEEREDADKKLPALSGRKGLPGKRPPGVGGWEEIGEPDEVKRDYLTAFDEHVRRVDEPERLYIRYMHRPRVTTRASLVLESRWVTARLFREFGPQLTERELQKRYFDAFFKSCHLRRSPQHDVRQKVLLLLHWLLNERLEVVFLLHHKLHLLAPPLTEEMIWRVYELDLQYVRLQARRRKVAELLEDAVDGVAILHGARRSEEARHALQVMWDQCVNEREKAIIERLTRTDGACNTFFEGTGLDDEEIALEDFKSYLHAHFRRFIVASRAAGHKDSSKTVGNENEEEEKREEELEDSHQATEGEDGTLRFAQNGESTGRKQDSGREGRDEEEEEDWLRGDNDKGDQLFDAGEEHEYSRPNHPPPTADPYASLHEDSNRTASHHLGNTNEVTTSDPYASQTATEEEYRGNHNYSGGGVPLQSHDLPRARVKQQPEEDPFADNPFAADGGVEGGRGERMWDARESQTGAPHAAGLPDERHQDFHSHGDINSSSGMHLGVPASQESLFHEERVSGGHVGTSQGEQLFLSQGVGIVHGNGREEEGESRDELATYQNGGIGFREDHIVRRSPPPSPSEASEVFASDCSEGEGQAVQREEGTGFSKRRTSRGCREEARETPIVGVDEDVEEEWSTQGQGGQISTLGKTRDEPEHTWSPFRFTVACISAQFPACRSFVHDCSHGSFPPDASEREGTSGMMPHGRQSTGSGFAAVSDAPADMSFSRETDSTRRLGGGDSPMDEEEDYSATQKNSSQGAERSKSSPEGNHSSLSLSRERGFDALDQNRSEEAGAARGQLTWNNRSGTSQQSGSGREGQAAVDPDDPFADDAPERRQEDTMRDNGGFHTQHFEESARRGDQRGGEHARSTWHQPPGGTSGDTREFGKNSFSTGEKGREGLSTGLSSGGPSVDEDDPFADTGDRGDSAVQPKAGLSAGPTGGEWKSRWGVRSSRSDRQGQEHFSGNRGERPFGDREREESSTRRGAGETEDGKHRASSEGLSHKPGSYQSTSSNLPGSFHDRWRSEGERTQRFTQVSSSTSEDDPFAEPGGRGDNEKDNRGAGRREDGQNSQRFLSSNTSETAAPGGGESPSSARPSGRWGSQGGGGGGGRWGGRTGRRDDATFSRELPQETKTGDDDPFGSVGVGEAPREKEQEKSSPSQGDRTGGRGFGGLDRVREEGRSQGEEARGGRDTDDPFADVEEPSAPGTREDTGNRPFSSSGGSQDDWRQQRGSQGRDSGQQGFREGGRFARTDGETGASRFSDWGRGGGGGARGGGWSDRGRFGRDFGGRGQYDRGGRRDEGGRDARMGGGREQPALDIGKIERRPEDIEAEAKEEAEWRNLEKVAEEEEREKMLQERQKKQRNNGNKQAAASVALRDIPGLEAVELADRYSLASLWESYLLPPEAFAANLTRLNFTSSSSSSVSHVYSELHKPAETPHIPLPSSVSAAVASTAASAASLAYAGRKIDPSPTDGLDTIPALSHDAIAAVESAVDAWCFPFCTKPLETGKQLRRLLVAYHAKILAGYPPLRALLRDRFRKICSLSTVTTAKGEPETDPAKACWMARRLCRLPLSTFLQDIIPEFEDRPPIRPWNDRASRKAEEERRKEEQREHLRKLGTVEEKREYLRMIQQQLKEQEENSQRRGPMARAKQLQDILKRRRDTRCLELFLQVHRLEKTGELRLLIHPQTAAETGPSTVVETKEFEERHRDFRRLYKSLVVDKGREAPAREAIANGRTAADAFGTGVGASLIFDLVKQKQCLDLELEAWKKHRSQDAFLLHRLLDDLLAAYTPQLWQSAAASNKRSGGMMHDAAVVAGAAPAWLYVQREILRRMVEVELLPVLKREIREELLHRAQQVVILRCRELLEWRLDTQPLRPSPEQIRQRQQQGEEDDDSNGAGDGGSRGRRNRRRGRSRAGGDTGENSSDVESVFGDGQSSESSDSDSSSTSSADDDDDDDEGDDELSEERRRQKAAKRQRRLQRKQRLLDRKRRLMQEPALLDVVAFITETIDHGLPELGPANVGSGAVYRQGRRAGSHVRVHAMLVNTWGEMEEYDRFEFLLNAPLPGDTKDGDENHSAAALQNASGGTGLGDLQMQRPFITPEQKRAQQDFERLLKLFKERWVDAAVVGVRDRFALLLYLILKQRLFPKLKKRHQPLFLELAKADVPIIWSGSDRVPDSLRQKFDREALMCLSLARMLQDPLAEIAGLWSEGRHNYLLQLKLHPLQHLVPADRLQSALERVLLTIVGRVGVDLRRALRGGATVGGNHCSTLLQFVPGLGPRKAIRLLGMFKTSTLLMRSQLCSPNDGATSDSDGGRGDLDDFYPSHGKEKRHAPSAGLGKKVYINCVSFLRLKNKTAADPDSVDALDDTRIHPVEGRGFVTKICRDAVENAQNEDEDDENGNGGEQRQGGGLGGGRGRDEEADDEDAIVEVLRKPALLDDMDLEAFAQMLDESEDQARSLPYLEFITSELRHPYKDPRLPFESPSEMEVFYWAINEDLDEFHLGASVSCQVLHVRNTSLVVKLQPSGIRVQLADLRELRSLLALRTQQKKDIVPVNQPGGQRQEDLSVLLGEVLQGRIALLHYGIELEASRFPTFRVEVVVTGDAVKVLMVQKLANDVSIKSLQSFTSPAARFDTLAVRKPLAVELEELQLQLQKQGQRLRRNIRHPNYKPVTPFKGLQLLQRPEVPVGEALFRPGSSSEGLTLMVKTCAEPFRCVSLPVEERNPIGPDDDVTGAAAAALQQQELGGLGRELILQGEKFDSLNAIIAQFCDPLRVNLEEVYRHPKFLPIPDLSFAAERLRQESVTRPGSICWAILPPTDGSSAQAPNGKDNNRSGSDNPLRFQLVVVPPQPPGAAAVGAARCLVDGIYVDHRKFTIWNQGHKSLQKLVMWWKEKGYWKRHEFLRAYAEEKARLQEERNRRKKEKEELKLLQMKQEEAERRTQQDYVAQYIQPRDEQGAREWFERALRRQNSYEPRAAGTVVDTFMQRANRNRGGGLEGPGGLTPHNSLIPGDTAGNPRGFGASQTQGSHLYSGRMKPAAYASGGLNSSPFEAGGGEGHQHGAFGGRGGYGGRFGRPGGEGRGAGLFQQGDHFRQRREGYGDSGAPFGGNGGGDDHRERDGRMGAFDGREGSRYDNREERPGRRDERGRAGEGRRSRFGGSDSGSTQRWRGVPRDNMRGDDNRGRQRGMDESNGRMEEPVDQDDPFGF</sequence>
<feature type="region of interest" description="Disordered" evidence="2">
    <location>
        <begin position="685"/>
        <end position="909"/>
    </location>
</feature>
<feature type="region of interest" description="Disordered" evidence="2">
    <location>
        <begin position="387"/>
        <end position="448"/>
    </location>
</feature>
<dbReference type="Gene3D" id="1.10.10.650">
    <property type="entry name" value="RuvA domain 2-like"/>
    <property type="match status" value="1"/>
</dbReference>
<feature type="compositionally biased region" description="Acidic residues" evidence="2">
    <location>
        <begin position="108"/>
        <end position="137"/>
    </location>
</feature>
<dbReference type="InterPro" id="IPR037027">
    <property type="entry name" value="YqgF/RNaseH-like_dom_sf"/>
</dbReference>
<feature type="compositionally biased region" description="Gly residues" evidence="2">
    <location>
        <begin position="267"/>
        <end position="279"/>
    </location>
</feature>
<evidence type="ECO:0000313" key="6">
    <source>
        <dbReference type="EMBL" id="PHJ23013.1"/>
    </source>
</evidence>
<dbReference type="GO" id="GO:0008023">
    <property type="term" value="C:transcription elongation factor complex"/>
    <property type="evidence" value="ECO:0007669"/>
    <property type="project" value="TreeGrafter"/>
</dbReference>
<keyword evidence="1" id="KW-0175">Coiled coil</keyword>
<feature type="compositionally biased region" description="Basic residues" evidence="2">
    <location>
        <begin position="50"/>
        <end position="85"/>
    </location>
</feature>
<reference evidence="6 7" key="1">
    <citation type="journal article" date="2017" name="Int. J. Parasitol.">
        <title>The genome of the protozoan parasite Cystoisospora suis and a reverse vaccinology approach to identify vaccine candidates.</title>
        <authorList>
            <person name="Palmieri N."/>
            <person name="Shrestha A."/>
            <person name="Ruttkowski B."/>
            <person name="Beck T."/>
            <person name="Vogl C."/>
            <person name="Tomley F."/>
            <person name="Blake D.P."/>
            <person name="Joachim A."/>
        </authorList>
    </citation>
    <scope>NUCLEOTIDE SEQUENCE [LARGE SCALE GENOMIC DNA]</scope>
    <source>
        <strain evidence="6 7">Wien I</strain>
    </source>
</reference>
<feature type="compositionally biased region" description="Basic and acidic residues" evidence="2">
    <location>
        <begin position="227"/>
        <end position="241"/>
    </location>
</feature>
<dbReference type="InterPro" id="IPR028083">
    <property type="entry name" value="Spt6_acidic_N_dom"/>
</dbReference>
<feature type="compositionally biased region" description="Acidic residues" evidence="2">
    <location>
        <begin position="2351"/>
        <end position="2365"/>
    </location>
</feature>
<dbReference type="CDD" id="cd09918">
    <property type="entry name" value="SH2_Nterm_SPT6_like"/>
    <property type="match status" value="1"/>
</dbReference>
<organism evidence="6 7">
    <name type="scientific">Cystoisospora suis</name>
    <dbReference type="NCBI Taxonomy" id="483139"/>
    <lineage>
        <taxon>Eukaryota</taxon>
        <taxon>Sar</taxon>
        <taxon>Alveolata</taxon>
        <taxon>Apicomplexa</taxon>
        <taxon>Conoidasida</taxon>
        <taxon>Coccidia</taxon>
        <taxon>Eucoccidiorida</taxon>
        <taxon>Eimeriorina</taxon>
        <taxon>Sarcocystidae</taxon>
        <taxon>Cystoisospora</taxon>
    </lineage>
</organism>
<feature type="compositionally biased region" description="Basic and acidic residues" evidence="2">
    <location>
        <begin position="1253"/>
        <end position="1271"/>
    </location>
</feature>
<feature type="compositionally biased region" description="Acidic residues" evidence="2">
    <location>
        <begin position="3598"/>
        <end position="3607"/>
    </location>
</feature>
<dbReference type="InterPro" id="IPR035019">
    <property type="entry name" value="Spt6_SH2_N"/>
</dbReference>
<feature type="compositionally biased region" description="Basic and acidic residues" evidence="2">
    <location>
        <begin position="1681"/>
        <end position="1709"/>
    </location>
</feature>
<feature type="compositionally biased region" description="Gly residues" evidence="2">
    <location>
        <begin position="2801"/>
        <end position="2815"/>
    </location>
</feature>
<protein>
    <submittedName>
        <fullName evidence="6">Transcription elongation factor</fullName>
    </submittedName>
</protein>
<feature type="compositionally biased region" description="Basic and acidic residues" evidence="2">
    <location>
        <begin position="1453"/>
        <end position="1470"/>
    </location>
</feature>
<keyword evidence="6" id="KW-0251">Elongation factor</keyword>
<feature type="domain" description="Spt6 SH2" evidence="4">
    <location>
        <begin position="3052"/>
        <end position="3213"/>
    </location>
</feature>
<feature type="compositionally biased region" description="Basic and acidic residues" evidence="2">
    <location>
        <begin position="3490"/>
        <end position="3499"/>
    </location>
</feature>
<feature type="compositionally biased region" description="Basic and acidic residues" evidence="2">
    <location>
        <begin position="1576"/>
        <end position="1596"/>
    </location>
</feature>
<feature type="compositionally biased region" description="Basic and acidic residues" evidence="2">
    <location>
        <begin position="1747"/>
        <end position="1761"/>
    </location>
</feature>
<dbReference type="InterPro" id="IPR017072">
    <property type="entry name" value="TF_Spt6"/>
</dbReference>
<dbReference type="GeneID" id="94426544"/>
<dbReference type="Proteomes" id="UP000221165">
    <property type="component" value="Unassembled WGS sequence"/>
</dbReference>
<feature type="compositionally biased region" description="Basic and acidic residues" evidence="2">
    <location>
        <begin position="3512"/>
        <end position="3554"/>
    </location>
</feature>
<comment type="caution">
    <text evidence="6">The sequence shown here is derived from an EMBL/GenBank/DDBJ whole genome shotgun (WGS) entry which is preliminary data.</text>
</comment>
<dbReference type="GO" id="GO:0031491">
    <property type="term" value="F:nucleosome binding"/>
    <property type="evidence" value="ECO:0007669"/>
    <property type="project" value="TreeGrafter"/>
</dbReference>
<feature type="region of interest" description="Disordered" evidence="2">
    <location>
        <begin position="2277"/>
        <end position="2383"/>
    </location>
</feature>
<dbReference type="Pfam" id="PF14635">
    <property type="entry name" value="HHH_7"/>
    <property type="match status" value="1"/>
</dbReference>
<dbReference type="InterPro" id="IPR035420">
    <property type="entry name" value="Spt6_SH2"/>
</dbReference>
<feature type="domain" description="Transcription elongation factor Spt6 helix-hairpin-helix motif" evidence="5">
    <location>
        <begin position="2617"/>
        <end position="2703"/>
    </location>
</feature>
<feature type="region of interest" description="Disordered" evidence="2">
    <location>
        <begin position="2035"/>
        <end position="2054"/>
    </location>
</feature>
<feature type="compositionally biased region" description="Polar residues" evidence="2">
    <location>
        <begin position="1471"/>
        <end position="1484"/>
    </location>
</feature>
<feature type="compositionally biased region" description="Basic residues" evidence="2">
    <location>
        <begin position="2305"/>
        <end position="2315"/>
    </location>
</feature>
<dbReference type="PANTHER" id="PTHR10145">
    <property type="entry name" value="TRANSCRIPTION ELONGATION FACTOR SPT6"/>
    <property type="match status" value="1"/>
</dbReference>
<evidence type="ECO:0000259" key="4">
    <source>
        <dbReference type="Pfam" id="PF14633"/>
    </source>
</evidence>
<evidence type="ECO:0000256" key="2">
    <source>
        <dbReference type="SAM" id="MobiDB-lite"/>
    </source>
</evidence>
<feature type="compositionally biased region" description="Basic and acidic residues" evidence="2">
    <location>
        <begin position="1519"/>
        <end position="1538"/>
    </location>
</feature>
<feature type="compositionally biased region" description="Basic and acidic residues" evidence="2">
    <location>
        <begin position="3571"/>
        <end position="3597"/>
    </location>
</feature>
<dbReference type="InterPro" id="IPR036860">
    <property type="entry name" value="SH2_dom_sf"/>
</dbReference>
<dbReference type="Pfam" id="PF14632">
    <property type="entry name" value="SPT6_acidic"/>
    <property type="match status" value="1"/>
</dbReference>
<dbReference type="Pfam" id="PF14633">
    <property type="entry name" value="SH2_2"/>
    <property type="match status" value="1"/>
</dbReference>
<feature type="compositionally biased region" description="Basic residues" evidence="2">
    <location>
        <begin position="2370"/>
        <end position="2383"/>
    </location>
</feature>
<dbReference type="OrthoDB" id="343921at2759"/>
<feature type="compositionally biased region" description="Gly residues" evidence="2">
    <location>
        <begin position="1503"/>
        <end position="1517"/>
    </location>
</feature>
<feature type="compositionally biased region" description="Basic and acidic residues" evidence="2">
    <location>
        <begin position="749"/>
        <end position="771"/>
    </location>
</feature>
<feature type="compositionally biased region" description="Polar residues" evidence="2">
    <location>
        <begin position="1153"/>
        <end position="1179"/>
    </location>
</feature>
<feature type="region of interest" description="Disordered" evidence="2">
    <location>
        <begin position="258"/>
        <end position="357"/>
    </location>
</feature>
<dbReference type="PANTHER" id="PTHR10145:SF6">
    <property type="entry name" value="TRANSCRIPTION ELONGATION FACTOR SPT6"/>
    <property type="match status" value="1"/>
</dbReference>
<feature type="region of interest" description="Disordered" evidence="2">
    <location>
        <begin position="3219"/>
        <end position="3239"/>
    </location>
</feature>
<proteinExistence type="predicted"/>
<dbReference type="GO" id="GO:0003746">
    <property type="term" value="F:translation elongation factor activity"/>
    <property type="evidence" value="ECO:0007669"/>
    <property type="project" value="UniProtKB-KW"/>
</dbReference>
<feature type="compositionally biased region" description="Basic and acidic residues" evidence="2">
    <location>
        <begin position="1369"/>
        <end position="1399"/>
    </location>
</feature>
<dbReference type="InterPro" id="IPR032706">
    <property type="entry name" value="Spt6_HHH"/>
</dbReference>
<dbReference type="Gene3D" id="3.30.505.10">
    <property type="entry name" value="SH2 domain"/>
    <property type="match status" value="1"/>
</dbReference>
<feature type="compositionally biased region" description="Acidic residues" evidence="2">
    <location>
        <begin position="696"/>
        <end position="708"/>
    </location>
</feature>
<feature type="compositionally biased region" description="Polar residues" evidence="2">
    <location>
        <begin position="797"/>
        <end position="814"/>
    </location>
</feature>
<feature type="compositionally biased region" description="Gly residues" evidence="2">
    <location>
        <begin position="395"/>
        <end position="408"/>
    </location>
</feature>
<feature type="compositionally biased region" description="Basic residues" evidence="2">
    <location>
        <begin position="310"/>
        <end position="328"/>
    </location>
</feature>
<feature type="coiled-coil region" evidence="1">
    <location>
        <begin position="3299"/>
        <end position="3340"/>
    </location>
</feature>
<feature type="compositionally biased region" description="Polar residues" evidence="2">
    <location>
        <begin position="1409"/>
        <end position="1418"/>
    </location>
</feature>
<dbReference type="VEuPathDB" id="ToxoDB:CSUI_003135"/>
<dbReference type="InterPro" id="IPR023319">
    <property type="entry name" value="Tex-like_HTH_dom_sf"/>
</dbReference>
<feature type="compositionally biased region" description="Gly residues" evidence="2">
    <location>
        <begin position="3452"/>
        <end position="3483"/>
    </location>
</feature>
<dbReference type="EMBL" id="MIGC01001357">
    <property type="protein sequence ID" value="PHJ23013.1"/>
    <property type="molecule type" value="Genomic_DNA"/>
</dbReference>
<feature type="region of interest" description="Disordered" evidence="2">
    <location>
        <begin position="1992"/>
        <end position="2013"/>
    </location>
</feature>
<evidence type="ECO:0000313" key="7">
    <source>
        <dbReference type="Proteomes" id="UP000221165"/>
    </source>
</evidence>
<dbReference type="Gene3D" id="1.10.10.2740">
    <property type="entry name" value="Spt6, Death-like domain"/>
    <property type="match status" value="1"/>
</dbReference>
<feature type="compositionally biased region" description="Acidic residues" evidence="2">
    <location>
        <begin position="337"/>
        <end position="349"/>
    </location>
</feature>
<feature type="region of interest" description="Disordered" evidence="2">
    <location>
        <begin position="3451"/>
        <end position="3607"/>
    </location>
</feature>
<feature type="compositionally biased region" description="Basic and acidic residues" evidence="2">
    <location>
        <begin position="1180"/>
        <end position="1197"/>
    </location>
</feature>
<feature type="compositionally biased region" description="Low complexity" evidence="2">
    <location>
        <begin position="1632"/>
        <end position="1644"/>
    </location>
</feature>
<feature type="compositionally biased region" description="Basic and acidic residues" evidence="2">
    <location>
        <begin position="887"/>
        <end position="898"/>
    </location>
</feature>
<feature type="compositionally biased region" description="Basic and acidic residues" evidence="2">
    <location>
        <begin position="1647"/>
        <end position="1656"/>
    </location>
</feature>
<feature type="compositionally biased region" description="Low complexity" evidence="2">
    <location>
        <begin position="1209"/>
        <end position="1225"/>
    </location>
</feature>